<dbReference type="Gene3D" id="1.10.10.10">
    <property type="entry name" value="Winged helix-like DNA-binding domain superfamily/Winged helix DNA-binding domain"/>
    <property type="match status" value="1"/>
</dbReference>
<dbReference type="EMBL" id="JAPCHY010000009">
    <property type="protein sequence ID" value="MCW4473118.1"/>
    <property type="molecule type" value="Genomic_DNA"/>
</dbReference>
<dbReference type="InterPro" id="IPR036388">
    <property type="entry name" value="WH-like_DNA-bd_sf"/>
</dbReference>
<gene>
    <name evidence="1" type="ORF">OK345_11440</name>
</gene>
<comment type="caution">
    <text evidence="1">The sequence shown here is derived from an EMBL/GenBank/DDBJ whole genome shotgun (WGS) entry which is preliminary data.</text>
</comment>
<dbReference type="InterPro" id="IPR000944">
    <property type="entry name" value="Tscrpt_reg_Rrf2"/>
</dbReference>
<dbReference type="PANTHER" id="PTHR33221:SF15">
    <property type="entry name" value="HTH-TYPE TRANSCRIPTIONAL REGULATOR YWGB-RELATED"/>
    <property type="match status" value="1"/>
</dbReference>
<name>A0ABT3JX81_9XANT</name>
<keyword evidence="2" id="KW-1185">Reference proteome</keyword>
<evidence type="ECO:0000313" key="1">
    <source>
        <dbReference type="EMBL" id="MCW4473118.1"/>
    </source>
</evidence>
<organism evidence="1 2">
    <name type="scientific">Xanthomonas chitinilytica</name>
    <dbReference type="NCBI Taxonomy" id="2989819"/>
    <lineage>
        <taxon>Bacteria</taxon>
        <taxon>Pseudomonadati</taxon>
        <taxon>Pseudomonadota</taxon>
        <taxon>Gammaproteobacteria</taxon>
        <taxon>Lysobacterales</taxon>
        <taxon>Lysobacteraceae</taxon>
        <taxon>Xanthomonas</taxon>
    </lineage>
</organism>
<protein>
    <submittedName>
        <fullName evidence="1">Rrf2 family transcriptional regulator</fullName>
    </submittedName>
</protein>
<sequence length="155" mass="17112">MKRDSKLSSVLHVLLHMAQHGRPLTSEVLAGYLDTHPVVVRRVLSRLRECGYVASSKGHGGGWTLACDLHAVTLLDVYHAVGEPTVFAMGHRIEQPECLVEQAVNEALDDAFRRAEALLVERLGRVTLADLAASFGRRMRRRSQHPCGSKDHAAQ</sequence>
<dbReference type="SUPFAM" id="SSF46785">
    <property type="entry name" value="Winged helix' DNA-binding domain"/>
    <property type="match status" value="1"/>
</dbReference>
<dbReference type="PANTHER" id="PTHR33221">
    <property type="entry name" value="WINGED HELIX-TURN-HELIX TRANSCRIPTIONAL REGULATOR, RRF2 FAMILY"/>
    <property type="match status" value="1"/>
</dbReference>
<dbReference type="Pfam" id="PF02082">
    <property type="entry name" value="Rrf2"/>
    <property type="match status" value="1"/>
</dbReference>
<dbReference type="Proteomes" id="UP001209922">
    <property type="component" value="Unassembled WGS sequence"/>
</dbReference>
<accession>A0ABT3JX81</accession>
<dbReference type="RefSeq" id="WP_265128104.1">
    <property type="nucleotide sequence ID" value="NZ_JAPCHY010000009.1"/>
</dbReference>
<proteinExistence type="predicted"/>
<dbReference type="PROSITE" id="PS51197">
    <property type="entry name" value="HTH_RRF2_2"/>
    <property type="match status" value="1"/>
</dbReference>
<dbReference type="InterPro" id="IPR036390">
    <property type="entry name" value="WH_DNA-bd_sf"/>
</dbReference>
<reference evidence="1 2" key="1">
    <citation type="submission" date="2022-10" db="EMBL/GenBank/DDBJ databases">
        <title>Xanthomonas sp. H13-6.</title>
        <authorList>
            <person name="Liu X."/>
            <person name="Deng Z."/>
            <person name="Jiang Y."/>
            <person name="Yu T."/>
            <person name="Ai J."/>
        </authorList>
    </citation>
    <scope>NUCLEOTIDE SEQUENCE [LARGE SCALE GENOMIC DNA]</scope>
    <source>
        <strain evidence="1 2">H13-6</strain>
    </source>
</reference>
<evidence type="ECO:0000313" key="2">
    <source>
        <dbReference type="Proteomes" id="UP001209922"/>
    </source>
</evidence>